<evidence type="ECO:0000256" key="9">
    <source>
        <dbReference type="ARBA" id="ARBA00030998"/>
    </source>
</evidence>
<evidence type="ECO:0000256" key="6">
    <source>
        <dbReference type="ARBA" id="ARBA00022695"/>
    </source>
</evidence>
<dbReference type="PANTHER" id="PTHR34476">
    <property type="entry name" value="DNA-DIRECTED RNA POLYMERASE SUBUNIT OMEGA"/>
    <property type="match status" value="1"/>
</dbReference>
<dbReference type="InterPro" id="IPR006110">
    <property type="entry name" value="Pol_omega/Rpo6/RPB6"/>
</dbReference>
<comment type="catalytic activity">
    <reaction evidence="10 11">
        <text>RNA(n) + a ribonucleoside 5'-triphosphate = RNA(n+1) + diphosphate</text>
        <dbReference type="Rhea" id="RHEA:21248"/>
        <dbReference type="Rhea" id="RHEA-COMP:14527"/>
        <dbReference type="Rhea" id="RHEA-COMP:17342"/>
        <dbReference type="ChEBI" id="CHEBI:33019"/>
        <dbReference type="ChEBI" id="CHEBI:61557"/>
        <dbReference type="ChEBI" id="CHEBI:140395"/>
        <dbReference type="EC" id="2.7.7.6"/>
    </reaction>
</comment>
<dbReference type="NCBIfam" id="TIGR00690">
    <property type="entry name" value="rpoZ"/>
    <property type="match status" value="1"/>
</dbReference>
<name>A0A7H1MZY4_9PROT</name>
<dbReference type="AlphaFoldDB" id="A0A7H1MZY4"/>
<dbReference type="RefSeq" id="WP_190262532.1">
    <property type="nucleotide sequence ID" value="NZ_CP053923.1"/>
</dbReference>
<accession>A0A7H1MZY4</accession>
<dbReference type="Gene3D" id="3.90.940.10">
    <property type="match status" value="1"/>
</dbReference>
<dbReference type="GO" id="GO:0000428">
    <property type="term" value="C:DNA-directed RNA polymerase complex"/>
    <property type="evidence" value="ECO:0007669"/>
    <property type="project" value="UniProtKB-KW"/>
</dbReference>
<dbReference type="SUPFAM" id="SSF63562">
    <property type="entry name" value="RPB6/omega subunit-like"/>
    <property type="match status" value="1"/>
</dbReference>
<evidence type="ECO:0000256" key="7">
    <source>
        <dbReference type="ARBA" id="ARBA00023163"/>
    </source>
</evidence>
<keyword evidence="13" id="KW-1185">Reference proteome</keyword>
<evidence type="ECO:0000256" key="2">
    <source>
        <dbReference type="ARBA" id="ARBA00012418"/>
    </source>
</evidence>
<evidence type="ECO:0000313" key="12">
    <source>
        <dbReference type="EMBL" id="QNT69020.1"/>
    </source>
</evidence>
<keyword evidence="5 11" id="KW-0808">Transferase</keyword>
<dbReference type="EC" id="2.7.7.6" evidence="2 11"/>
<dbReference type="GO" id="GO:0003677">
    <property type="term" value="F:DNA binding"/>
    <property type="evidence" value="ECO:0007669"/>
    <property type="project" value="UniProtKB-UniRule"/>
</dbReference>
<dbReference type="KEGG" id="dvn:HQ394_06230"/>
<comment type="function">
    <text evidence="11">Promotes RNA polymerase assembly. Latches the N- and C-terminal regions of the beta' subunit thereby facilitating its interaction with the beta and alpha subunits.</text>
</comment>
<dbReference type="InterPro" id="IPR003716">
    <property type="entry name" value="DNA-dir_RNA_pol_omega"/>
</dbReference>
<keyword evidence="4 11" id="KW-0240">DNA-directed RNA polymerase</keyword>
<sequence length="86" mass="9618">MARITVEDCIEAVPSRFELVLVAAERARELNAGARSTVDVENEKTTVVSLREIAARNLDLDNLREKLVRNQQRIAPPEEPPGGRRP</sequence>
<evidence type="ECO:0000256" key="4">
    <source>
        <dbReference type="ARBA" id="ARBA00022478"/>
    </source>
</evidence>
<evidence type="ECO:0000313" key="13">
    <source>
        <dbReference type="Proteomes" id="UP000516369"/>
    </source>
</evidence>
<dbReference type="HAMAP" id="MF_00366">
    <property type="entry name" value="RNApol_bact_RpoZ"/>
    <property type="match status" value="1"/>
</dbReference>
<dbReference type="PANTHER" id="PTHR34476:SF1">
    <property type="entry name" value="DNA-DIRECTED RNA POLYMERASE SUBUNIT OMEGA"/>
    <property type="match status" value="1"/>
</dbReference>
<dbReference type="SMART" id="SM01409">
    <property type="entry name" value="RNA_pol_Rpb6"/>
    <property type="match status" value="1"/>
</dbReference>
<evidence type="ECO:0000256" key="1">
    <source>
        <dbReference type="ARBA" id="ARBA00006711"/>
    </source>
</evidence>
<organism evidence="12 13">
    <name type="scientific">Defluviicoccus vanus</name>
    <dbReference type="NCBI Taxonomy" id="111831"/>
    <lineage>
        <taxon>Bacteria</taxon>
        <taxon>Pseudomonadati</taxon>
        <taxon>Pseudomonadota</taxon>
        <taxon>Alphaproteobacteria</taxon>
        <taxon>Rhodospirillales</taxon>
        <taxon>Rhodospirillaceae</taxon>
        <taxon>Defluviicoccus</taxon>
    </lineage>
</organism>
<dbReference type="GO" id="GO:0003899">
    <property type="term" value="F:DNA-directed RNA polymerase activity"/>
    <property type="evidence" value="ECO:0007669"/>
    <property type="project" value="UniProtKB-UniRule"/>
</dbReference>
<protein>
    <recommendedName>
        <fullName evidence="3 11">DNA-directed RNA polymerase subunit omega</fullName>
        <shortName evidence="11">RNAP omega subunit</shortName>
        <ecNumber evidence="2 11">2.7.7.6</ecNumber>
    </recommendedName>
    <alternativeName>
        <fullName evidence="9 11">RNA polymerase omega subunit</fullName>
    </alternativeName>
    <alternativeName>
        <fullName evidence="8 11">Transcriptase subunit omega</fullName>
    </alternativeName>
</protein>
<evidence type="ECO:0000256" key="3">
    <source>
        <dbReference type="ARBA" id="ARBA00013725"/>
    </source>
</evidence>
<dbReference type="InterPro" id="IPR036161">
    <property type="entry name" value="RPB6/omega-like_sf"/>
</dbReference>
<comment type="subunit">
    <text evidence="11">The RNAP catalytic core consists of 2 alpha, 1 beta, 1 beta' and 1 omega subunit. When a sigma factor is associated with the core the holoenzyme is formed, which can initiate transcription.</text>
</comment>
<dbReference type="EMBL" id="CP053923">
    <property type="protein sequence ID" value="QNT69020.1"/>
    <property type="molecule type" value="Genomic_DNA"/>
</dbReference>
<gene>
    <name evidence="11" type="primary">rpoZ</name>
    <name evidence="12" type="ORF">HQ394_06230</name>
</gene>
<keyword evidence="7 11" id="KW-0804">Transcription</keyword>
<evidence type="ECO:0000256" key="10">
    <source>
        <dbReference type="ARBA" id="ARBA00048552"/>
    </source>
</evidence>
<evidence type="ECO:0000256" key="11">
    <source>
        <dbReference type="HAMAP-Rule" id="MF_00366"/>
    </source>
</evidence>
<evidence type="ECO:0000256" key="8">
    <source>
        <dbReference type="ARBA" id="ARBA00029924"/>
    </source>
</evidence>
<evidence type="ECO:0000256" key="5">
    <source>
        <dbReference type="ARBA" id="ARBA00022679"/>
    </source>
</evidence>
<dbReference type="Proteomes" id="UP000516369">
    <property type="component" value="Chromosome"/>
</dbReference>
<proteinExistence type="inferred from homology"/>
<reference evidence="12 13" key="1">
    <citation type="submission" date="2020-05" db="EMBL/GenBank/DDBJ databases">
        <title>Complete closed genome sequence of Defluviicoccus vanus.</title>
        <authorList>
            <person name="Bessarab I."/>
            <person name="Arumugam K."/>
            <person name="Maszenan A.M."/>
            <person name="Seviour R.J."/>
            <person name="Williams R.B."/>
        </authorList>
    </citation>
    <scope>NUCLEOTIDE SEQUENCE [LARGE SCALE GENOMIC DNA]</scope>
    <source>
        <strain evidence="12 13">Ben 114</strain>
    </source>
</reference>
<comment type="similarity">
    <text evidence="1 11">Belongs to the RNA polymerase subunit omega family.</text>
</comment>
<dbReference type="GO" id="GO:0006351">
    <property type="term" value="P:DNA-templated transcription"/>
    <property type="evidence" value="ECO:0007669"/>
    <property type="project" value="UniProtKB-UniRule"/>
</dbReference>
<keyword evidence="6 11" id="KW-0548">Nucleotidyltransferase</keyword>
<dbReference type="Pfam" id="PF01192">
    <property type="entry name" value="RNA_pol_Rpb6"/>
    <property type="match status" value="1"/>
</dbReference>